<protein>
    <recommendedName>
        <fullName evidence="8 18">3-dehydroquinate synthase</fullName>
        <shortName evidence="18">DHQS</shortName>
        <ecNumber evidence="7 18">4.2.3.4</ecNumber>
    </recommendedName>
</protein>
<keyword evidence="15 18" id="KW-0057">Aromatic amino acid biosynthesis</keyword>
<keyword evidence="11 18" id="KW-0479">Metal-binding</keyword>
<accession>A0ABX1PJV3</accession>
<evidence type="ECO:0000256" key="16">
    <source>
        <dbReference type="ARBA" id="ARBA00023239"/>
    </source>
</evidence>
<dbReference type="InterPro" id="IPR030960">
    <property type="entry name" value="DHQS/DOIS_N"/>
</dbReference>
<feature type="binding site" evidence="18">
    <location>
        <begin position="71"/>
        <end position="76"/>
    </location>
    <ligand>
        <name>NAD(+)</name>
        <dbReference type="ChEBI" id="CHEBI:57540"/>
    </ligand>
</feature>
<proteinExistence type="inferred from homology"/>
<reference evidence="21" key="1">
    <citation type="submission" date="2019-12" db="EMBL/GenBank/DDBJ databases">
        <title>Comparative genomics gives insights into the taxonomy of the Azoarcus-Aromatoleum group and reveals separate origins of nif in the plant-associated Azoarcus and non-plant-associated Aromatoleum sub-groups.</title>
        <authorList>
            <person name="Lafos M."/>
            <person name="Maluk M."/>
            <person name="Batista M."/>
            <person name="Junghare M."/>
            <person name="Carmona M."/>
            <person name="Faoro H."/>
            <person name="Cruz L.M."/>
            <person name="Battistoni F."/>
            <person name="De Souza E."/>
            <person name="Pedrosa F."/>
            <person name="Chen W.-M."/>
            <person name="Poole P.S."/>
            <person name="Dixon R.A."/>
            <person name="James E.K."/>
        </authorList>
    </citation>
    <scope>NUCLEOTIDE SEQUENCE</scope>
    <source>
        <strain evidence="21">LuFRes1</strain>
    </source>
</reference>
<dbReference type="InterPro" id="IPR056179">
    <property type="entry name" value="DHQS_C"/>
</dbReference>
<evidence type="ECO:0000256" key="8">
    <source>
        <dbReference type="ARBA" id="ARBA00017684"/>
    </source>
</evidence>
<dbReference type="GO" id="GO:0003856">
    <property type="term" value="F:3-dehydroquinate synthase activity"/>
    <property type="evidence" value="ECO:0007669"/>
    <property type="project" value="UniProtKB-EC"/>
</dbReference>
<feature type="binding site" evidence="18">
    <location>
        <position position="184"/>
    </location>
    <ligand>
        <name>Zn(2+)</name>
        <dbReference type="ChEBI" id="CHEBI:29105"/>
    </ligand>
</feature>
<dbReference type="InterPro" id="IPR030963">
    <property type="entry name" value="DHQ_synth_fam"/>
</dbReference>
<evidence type="ECO:0000256" key="6">
    <source>
        <dbReference type="ARBA" id="ARBA00005412"/>
    </source>
</evidence>
<dbReference type="InterPro" id="IPR016037">
    <property type="entry name" value="DHQ_synth_AroB"/>
</dbReference>
<dbReference type="Pfam" id="PF24621">
    <property type="entry name" value="DHQS_C"/>
    <property type="match status" value="1"/>
</dbReference>
<comment type="cofactor">
    <cofactor evidence="2 18">
        <name>NAD(+)</name>
        <dbReference type="ChEBI" id="CHEBI:57540"/>
    </cofactor>
</comment>
<comment type="function">
    <text evidence="3 18">Catalyzes the conversion of 3-deoxy-D-arabino-heptulosonate 7-phosphate (DAHP) to dehydroquinate (DHQ).</text>
</comment>
<sequence length="360" mass="38701">MRTLNVALGERAYPIHIGRGVLDDAGLIRPFLRTARVAIVTNDVVGPLYLARLQRALEADGVRVDTVILPDGESHKNWQTLNLVFDMLLATRCERSTTLIALGGGVVGDMAGFAAATYQRGMPFIQVPTTLLSQVDSSVGGKTAINHPLGKNMIGAFYQPRVVLADTATLDTLPDRELKAGLAEVIKYGLIRDPSLFDWLEAHIERVLAREPEALAFAIERSCANKAEVVAADETEQGERALLNLGHTFGHAIETGMGYGNWLHGEAVAAGTMMAAELSRRLGWLTAAEVVRIEALHVRAGLPVAGPRLPVATYLELMANDKKVEEGRLRLILLRSIGKAVIHAGAAPDVIGASIEARCA</sequence>
<keyword evidence="22" id="KW-1185">Reference proteome</keyword>
<feature type="binding site" evidence="18">
    <location>
        <begin position="129"/>
        <end position="130"/>
    </location>
    <ligand>
        <name>NAD(+)</name>
        <dbReference type="ChEBI" id="CHEBI:57540"/>
    </ligand>
</feature>
<dbReference type="EC" id="4.2.3.4" evidence="7 18"/>
<evidence type="ECO:0000313" key="22">
    <source>
        <dbReference type="Proteomes" id="UP000615989"/>
    </source>
</evidence>
<evidence type="ECO:0000256" key="4">
    <source>
        <dbReference type="ARBA" id="ARBA00004496"/>
    </source>
</evidence>
<evidence type="ECO:0000256" key="18">
    <source>
        <dbReference type="HAMAP-Rule" id="MF_00110"/>
    </source>
</evidence>
<keyword evidence="12 18" id="KW-0547">Nucleotide-binding</keyword>
<keyword evidence="14 18" id="KW-0520">NAD</keyword>
<dbReference type="RefSeq" id="WP_169117368.1">
    <property type="nucleotide sequence ID" value="NZ_WTVG02000038.1"/>
</dbReference>
<evidence type="ECO:0000313" key="21">
    <source>
        <dbReference type="EMBL" id="NMG23962.1"/>
    </source>
</evidence>
<dbReference type="Pfam" id="PF01761">
    <property type="entry name" value="DHQ_synthase"/>
    <property type="match status" value="1"/>
</dbReference>
<evidence type="ECO:0000256" key="15">
    <source>
        <dbReference type="ARBA" id="ARBA00023141"/>
    </source>
</evidence>
<dbReference type="HAMAP" id="MF_00110">
    <property type="entry name" value="DHQ_synthase"/>
    <property type="match status" value="1"/>
</dbReference>
<evidence type="ECO:0000256" key="11">
    <source>
        <dbReference type="ARBA" id="ARBA00022723"/>
    </source>
</evidence>
<feature type="binding site" evidence="18">
    <location>
        <position position="151"/>
    </location>
    <ligand>
        <name>NAD(+)</name>
        <dbReference type="ChEBI" id="CHEBI:57540"/>
    </ligand>
</feature>
<feature type="binding site" evidence="18">
    <location>
        <position position="142"/>
    </location>
    <ligand>
        <name>NAD(+)</name>
        <dbReference type="ChEBI" id="CHEBI:57540"/>
    </ligand>
</feature>
<evidence type="ECO:0000256" key="12">
    <source>
        <dbReference type="ARBA" id="ARBA00022741"/>
    </source>
</evidence>
<evidence type="ECO:0000256" key="9">
    <source>
        <dbReference type="ARBA" id="ARBA00022490"/>
    </source>
</evidence>
<dbReference type="CDD" id="cd08195">
    <property type="entry name" value="DHQS"/>
    <property type="match status" value="1"/>
</dbReference>
<comment type="similarity">
    <text evidence="6 18">Belongs to the sugar phosphate cyclases superfamily. Dehydroquinate synthase family.</text>
</comment>
<feature type="binding site" evidence="18">
    <location>
        <begin position="169"/>
        <end position="172"/>
    </location>
    <ligand>
        <name>NAD(+)</name>
        <dbReference type="ChEBI" id="CHEBI:57540"/>
    </ligand>
</feature>
<comment type="catalytic activity">
    <reaction evidence="1 18">
        <text>7-phospho-2-dehydro-3-deoxy-D-arabino-heptonate = 3-dehydroquinate + phosphate</text>
        <dbReference type="Rhea" id="RHEA:21968"/>
        <dbReference type="ChEBI" id="CHEBI:32364"/>
        <dbReference type="ChEBI" id="CHEBI:43474"/>
        <dbReference type="ChEBI" id="CHEBI:58394"/>
        <dbReference type="EC" id="4.2.3.4"/>
    </reaction>
</comment>
<evidence type="ECO:0000256" key="5">
    <source>
        <dbReference type="ARBA" id="ARBA00004661"/>
    </source>
</evidence>
<evidence type="ECO:0000256" key="3">
    <source>
        <dbReference type="ARBA" id="ARBA00003485"/>
    </source>
</evidence>
<keyword evidence="17 18" id="KW-0170">Cobalt</keyword>
<comment type="caution">
    <text evidence="21">The sequence shown here is derived from an EMBL/GenBank/DDBJ whole genome shotgun (WGS) entry which is preliminary data.</text>
</comment>
<name>A0ABX1PJV3_9RHOO</name>
<keyword evidence="10 18" id="KW-0028">Amino-acid biosynthesis</keyword>
<organism evidence="21 22">
    <name type="scientific">Aromatoleum anaerobium</name>
    <dbReference type="NCBI Taxonomy" id="182180"/>
    <lineage>
        <taxon>Bacteria</taxon>
        <taxon>Pseudomonadati</taxon>
        <taxon>Pseudomonadota</taxon>
        <taxon>Betaproteobacteria</taxon>
        <taxon>Rhodocyclales</taxon>
        <taxon>Rhodocyclaceae</taxon>
        <taxon>Aromatoleum</taxon>
    </lineage>
</organism>
<keyword evidence="9 18" id="KW-0963">Cytoplasm</keyword>
<feature type="binding site" evidence="18">
    <location>
        <begin position="105"/>
        <end position="109"/>
    </location>
    <ligand>
        <name>NAD(+)</name>
        <dbReference type="ChEBI" id="CHEBI:57540"/>
    </ligand>
</feature>
<feature type="domain" description="3-dehydroquinate synthase C-terminal" evidence="20">
    <location>
        <begin position="181"/>
        <end position="324"/>
    </location>
</feature>
<evidence type="ECO:0000256" key="7">
    <source>
        <dbReference type="ARBA" id="ARBA00013031"/>
    </source>
</evidence>
<feature type="binding site" evidence="18">
    <location>
        <position position="247"/>
    </location>
    <ligand>
        <name>Zn(2+)</name>
        <dbReference type="ChEBI" id="CHEBI:29105"/>
    </ligand>
</feature>
<comment type="cofactor">
    <cofactor evidence="18">
        <name>Co(2+)</name>
        <dbReference type="ChEBI" id="CHEBI:48828"/>
    </cofactor>
    <cofactor evidence="18">
        <name>Zn(2+)</name>
        <dbReference type="ChEBI" id="CHEBI:29105"/>
    </cofactor>
    <text evidence="18">Binds 1 divalent metal cation per subunit. Can use either Co(2+) or Zn(2+).</text>
</comment>
<dbReference type="Gene3D" id="1.20.1090.10">
    <property type="entry name" value="Dehydroquinate synthase-like - alpha domain"/>
    <property type="match status" value="1"/>
</dbReference>
<dbReference type="NCBIfam" id="TIGR01357">
    <property type="entry name" value="aroB"/>
    <property type="match status" value="1"/>
</dbReference>
<feature type="binding site" evidence="18">
    <location>
        <position position="264"/>
    </location>
    <ligand>
        <name>Zn(2+)</name>
        <dbReference type="ChEBI" id="CHEBI:29105"/>
    </ligand>
</feature>
<dbReference type="EMBL" id="WTVG01000008">
    <property type="protein sequence ID" value="NMG23962.1"/>
    <property type="molecule type" value="Genomic_DNA"/>
</dbReference>
<evidence type="ECO:0000259" key="20">
    <source>
        <dbReference type="Pfam" id="PF24621"/>
    </source>
</evidence>
<comment type="pathway">
    <text evidence="5 18">Metabolic intermediate biosynthesis; chorismate biosynthesis; chorismate from D-erythrose 4-phosphate and phosphoenolpyruvate: step 2/7.</text>
</comment>
<dbReference type="PANTHER" id="PTHR43622">
    <property type="entry name" value="3-DEHYDROQUINATE SYNTHASE"/>
    <property type="match status" value="1"/>
</dbReference>
<evidence type="ECO:0000256" key="10">
    <source>
        <dbReference type="ARBA" id="ARBA00022605"/>
    </source>
</evidence>
<comment type="subcellular location">
    <subcellularLocation>
        <location evidence="4 18">Cytoplasm</location>
    </subcellularLocation>
</comment>
<dbReference type="SUPFAM" id="SSF56796">
    <property type="entry name" value="Dehydroquinate synthase-like"/>
    <property type="match status" value="1"/>
</dbReference>
<dbReference type="InterPro" id="IPR050071">
    <property type="entry name" value="Dehydroquinate_synthase"/>
</dbReference>
<dbReference type="Proteomes" id="UP000615989">
    <property type="component" value="Unassembled WGS sequence"/>
</dbReference>
<dbReference type="Gene3D" id="3.40.50.1970">
    <property type="match status" value="1"/>
</dbReference>
<dbReference type="PIRSF" id="PIRSF001455">
    <property type="entry name" value="DHQ_synth"/>
    <property type="match status" value="1"/>
</dbReference>
<evidence type="ECO:0000256" key="2">
    <source>
        <dbReference type="ARBA" id="ARBA00001911"/>
    </source>
</evidence>
<evidence type="ECO:0000256" key="17">
    <source>
        <dbReference type="ARBA" id="ARBA00023285"/>
    </source>
</evidence>
<evidence type="ECO:0000259" key="19">
    <source>
        <dbReference type="Pfam" id="PF01761"/>
    </source>
</evidence>
<gene>
    <name evidence="18 21" type="primary">aroB</name>
    <name evidence="21" type="ORF">GO606_04345</name>
</gene>
<evidence type="ECO:0000256" key="1">
    <source>
        <dbReference type="ARBA" id="ARBA00001393"/>
    </source>
</evidence>
<keyword evidence="13 18" id="KW-0862">Zinc</keyword>
<keyword evidence="16 18" id="KW-0456">Lyase</keyword>
<dbReference type="PANTHER" id="PTHR43622:SF7">
    <property type="entry name" value="3-DEHYDROQUINATE SYNTHASE, CHLOROPLASTIC"/>
    <property type="match status" value="1"/>
</dbReference>
<feature type="domain" description="3-dehydroquinate synthase N-terminal" evidence="19">
    <location>
        <begin position="67"/>
        <end position="179"/>
    </location>
</feature>
<evidence type="ECO:0000256" key="14">
    <source>
        <dbReference type="ARBA" id="ARBA00023027"/>
    </source>
</evidence>
<evidence type="ECO:0000256" key="13">
    <source>
        <dbReference type="ARBA" id="ARBA00022833"/>
    </source>
</evidence>